<dbReference type="PANTHER" id="PTHR33525">
    <property type="match status" value="1"/>
</dbReference>
<dbReference type="EMBL" id="PDYF01000017">
    <property type="protein sequence ID" value="PHU34633.1"/>
    <property type="molecule type" value="Genomic_DNA"/>
</dbReference>
<sequence>MLATLVPLFYEDMSVASYCLYAQKENMFEHPHLLGAGKYDGAGSIVGIEVFDSISESDLIDNCSIIIPINNISLFSNIEQQLTRFHGRIMLLLDQSIKPEDSYSKRIVDLKNKGFKLAIKDLPLANVEDYKTLLKDFDLFLVNSDTGDVVEQAKAFRKVLPSIDFCAENLHSKEEFDAAKESGLFKIFEGTFFRIPINTQDTEVTPIKMNYMKLMSVINRPDFDLEDVANVIGQDPALSIELLKIANKLTLNSNIRSIQQATALLGQRELRRWLNTTLFNGLAAGKPNEITRLSLIRARFAENLALVFDYAMRKDELFLMGLFSLLNLILDMPMEEALTQVGVSNEIKKALVSGDGIFAPQLDFLLSYEAGDWQEVSRLMVLHDIEMHVVYDAYVEALKWYGNMFIEH</sequence>
<dbReference type="PROSITE" id="PS51833">
    <property type="entry name" value="HDOD"/>
    <property type="match status" value="1"/>
</dbReference>
<feature type="domain" description="HDOD" evidence="1">
    <location>
        <begin position="204"/>
        <end position="389"/>
    </location>
</feature>
<dbReference type="AlphaFoldDB" id="A0A2G3DUQ7"/>
<organism evidence="2 3">
    <name type="scientific">Pseudobutyrivibrio ruminis</name>
    <dbReference type="NCBI Taxonomy" id="46206"/>
    <lineage>
        <taxon>Bacteria</taxon>
        <taxon>Bacillati</taxon>
        <taxon>Bacillota</taxon>
        <taxon>Clostridia</taxon>
        <taxon>Lachnospirales</taxon>
        <taxon>Lachnospiraceae</taxon>
        <taxon>Pseudobutyrivibrio</taxon>
    </lineage>
</organism>
<dbReference type="Gene3D" id="1.10.3210.10">
    <property type="entry name" value="Hypothetical protein af1432"/>
    <property type="match status" value="1"/>
</dbReference>
<evidence type="ECO:0000259" key="1">
    <source>
        <dbReference type="PROSITE" id="PS51833"/>
    </source>
</evidence>
<accession>A0A2G3DUQ7</accession>
<evidence type="ECO:0000313" key="3">
    <source>
        <dbReference type="Proteomes" id="UP000225889"/>
    </source>
</evidence>
<dbReference type="PIRSF" id="PIRSF003180">
    <property type="entry name" value="DiGMPpdiest_YuxH"/>
    <property type="match status" value="1"/>
</dbReference>
<dbReference type="Pfam" id="PF08668">
    <property type="entry name" value="HDOD"/>
    <property type="match status" value="1"/>
</dbReference>
<comment type="caution">
    <text evidence="2">The sequence shown here is derived from an EMBL/GenBank/DDBJ whole genome shotgun (WGS) entry which is preliminary data.</text>
</comment>
<dbReference type="InterPro" id="IPR013976">
    <property type="entry name" value="HDOD"/>
</dbReference>
<dbReference type="RefSeq" id="WP_099392201.1">
    <property type="nucleotide sequence ID" value="NZ_PDYF01000017.1"/>
</dbReference>
<evidence type="ECO:0000313" key="2">
    <source>
        <dbReference type="EMBL" id="PHU34633.1"/>
    </source>
</evidence>
<dbReference type="SUPFAM" id="SSF109604">
    <property type="entry name" value="HD-domain/PDEase-like"/>
    <property type="match status" value="1"/>
</dbReference>
<dbReference type="PANTHER" id="PTHR33525:SF4">
    <property type="entry name" value="CYCLIC DI-GMP PHOSPHODIESTERASE CDGJ"/>
    <property type="match status" value="1"/>
</dbReference>
<dbReference type="Proteomes" id="UP000225889">
    <property type="component" value="Unassembled WGS sequence"/>
</dbReference>
<gene>
    <name evidence="2" type="ORF">CSX01_09460</name>
</gene>
<proteinExistence type="predicted"/>
<protein>
    <submittedName>
        <fullName evidence="2">Signal transduction protein</fullName>
    </submittedName>
</protein>
<dbReference type="InterPro" id="IPR052340">
    <property type="entry name" value="RNase_Y/CdgJ"/>
</dbReference>
<reference evidence="2 3" key="2">
    <citation type="submission" date="2017-10" db="EMBL/GenBank/DDBJ databases">
        <authorList>
            <person name="Banno H."/>
            <person name="Chua N.-H."/>
        </authorList>
    </citation>
    <scope>NUCLEOTIDE SEQUENCE [LARGE SCALE GENOMIC DNA]</scope>
    <source>
        <strain evidence="2 3">JK626</strain>
    </source>
</reference>
<reference evidence="2 3" key="1">
    <citation type="submission" date="2017-10" db="EMBL/GenBank/DDBJ databases">
        <title>Resolving the taxonomy of Roseburia spp., Eubacterium rectale and Agathobacter spp. through phylogenomic analysis.</title>
        <authorList>
            <person name="Sheridan P.O."/>
            <person name="Walker A.W."/>
            <person name="Duncan S.H."/>
            <person name="Scott K.P."/>
            <person name="Toole P.W.O."/>
            <person name="Luis P."/>
            <person name="Flint H.J."/>
        </authorList>
    </citation>
    <scope>NUCLEOTIDE SEQUENCE [LARGE SCALE GENOMIC DNA]</scope>
    <source>
        <strain evidence="2 3">JK626</strain>
    </source>
</reference>
<name>A0A2G3DUQ7_9FIRM</name>
<dbReference type="InterPro" id="IPR014408">
    <property type="entry name" value="dGMP_Pdiesterase_EAL/HD-GYP"/>
</dbReference>